<evidence type="ECO:0000313" key="2">
    <source>
        <dbReference type="EMBL" id="GHA16337.1"/>
    </source>
</evidence>
<proteinExistence type="predicted"/>
<keyword evidence="1" id="KW-0472">Membrane</keyword>
<protein>
    <submittedName>
        <fullName evidence="2">Uncharacterized protein</fullName>
    </submittedName>
</protein>
<dbReference type="Proteomes" id="UP000614811">
    <property type="component" value="Unassembled WGS sequence"/>
</dbReference>
<keyword evidence="1" id="KW-1133">Transmembrane helix</keyword>
<feature type="transmembrane region" description="Helical" evidence="1">
    <location>
        <begin position="40"/>
        <end position="60"/>
    </location>
</feature>
<reference evidence="2" key="1">
    <citation type="journal article" date="2014" name="Int. J. Syst. Evol. Microbiol.">
        <title>Complete genome sequence of Corynebacterium casei LMG S-19264T (=DSM 44701T), isolated from a smear-ripened cheese.</title>
        <authorList>
            <consortium name="US DOE Joint Genome Institute (JGI-PGF)"/>
            <person name="Walter F."/>
            <person name="Albersmeier A."/>
            <person name="Kalinowski J."/>
            <person name="Ruckert C."/>
        </authorList>
    </citation>
    <scope>NUCLEOTIDE SEQUENCE</scope>
    <source>
        <strain evidence="2">KCTC 12711</strain>
    </source>
</reference>
<feature type="transmembrane region" description="Helical" evidence="1">
    <location>
        <begin position="105"/>
        <end position="129"/>
    </location>
</feature>
<feature type="transmembrane region" description="Helical" evidence="1">
    <location>
        <begin position="72"/>
        <end position="93"/>
    </location>
</feature>
<dbReference type="RefSeq" id="WP_189402271.1">
    <property type="nucleotide sequence ID" value="NZ_BMXA01000005.1"/>
</dbReference>
<keyword evidence="3" id="KW-1185">Reference proteome</keyword>
<reference evidence="2" key="2">
    <citation type="submission" date="2020-09" db="EMBL/GenBank/DDBJ databases">
        <authorList>
            <person name="Sun Q."/>
            <person name="Kim S."/>
        </authorList>
    </citation>
    <scope>NUCLEOTIDE SEQUENCE</scope>
    <source>
        <strain evidence="2">KCTC 12711</strain>
    </source>
</reference>
<keyword evidence="1" id="KW-0812">Transmembrane</keyword>
<evidence type="ECO:0000313" key="3">
    <source>
        <dbReference type="Proteomes" id="UP000614811"/>
    </source>
</evidence>
<dbReference type="EMBL" id="BMXA01000005">
    <property type="protein sequence ID" value="GHA16337.1"/>
    <property type="molecule type" value="Genomic_DNA"/>
</dbReference>
<comment type="caution">
    <text evidence="2">The sequence shown here is derived from an EMBL/GenBank/DDBJ whole genome shotgun (WGS) entry which is preliminary data.</text>
</comment>
<name>A0A918VRH1_9GAMM</name>
<gene>
    <name evidence="2" type="ORF">GCM10008090_27680</name>
</gene>
<accession>A0A918VRH1</accession>
<sequence>MSENPYKPPESDILDLDVNASGAFTSLFDLGYERSGKQAVAFYFVYLIILLCAGFLSGQITTGVFGGSIDVAFIVGVVLAVLVCTALSVFVCVKKSILKSYRSIGLIFLTLVTSAIMGALIGLITVSYLTTRGKKHSEFKNESVTSGSDAQTSTRSS</sequence>
<evidence type="ECO:0000256" key="1">
    <source>
        <dbReference type="SAM" id="Phobius"/>
    </source>
</evidence>
<dbReference type="AlphaFoldDB" id="A0A918VRH1"/>
<organism evidence="2 3">
    <name type="scientific">Arenicella chitinivorans</name>
    <dbReference type="NCBI Taxonomy" id="1329800"/>
    <lineage>
        <taxon>Bacteria</taxon>
        <taxon>Pseudomonadati</taxon>
        <taxon>Pseudomonadota</taxon>
        <taxon>Gammaproteobacteria</taxon>
        <taxon>Arenicellales</taxon>
        <taxon>Arenicellaceae</taxon>
        <taxon>Arenicella</taxon>
    </lineage>
</organism>